<dbReference type="OrthoDB" id="5432776at2"/>
<dbReference type="AlphaFoldDB" id="A0A376G014"/>
<dbReference type="Pfam" id="PF13783">
    <property type="entry name" value="DUF4177"/>
    <property type="match status" value="1"/>
</dbReference>
<dbReference type="EMBL" id="CP040908">
    <property type="protein sequence ID" value="QLL59268.1"/>
    <property type="molecule type" value="Genomic_DNA"/>
</dbReference>
<evidence type="ECO:0000313" key="1">
    <source>
        <dbReference type="EMBL" id="QLL59268.1"/>
    </source>
</evidence>
<dbReference type="Proteomes" id="UP000254737">
    <property type="component" value="Unassembled WGS sequence"/>
</dbReference>
<keyword evidence="4" id="KW-1185">Reference proteome</keyword>
<dbReference type="EMBL" id="UFXS01000001">
    <property type="protein sequence ID" value="STD52812.1"/>
    <property type="molecule type" value="Genomic_DNA"/>
</dbReference>
<dbReference type="RefSeq" id="WP_038332555.1">
    <property type="nucleotide sequence ID" value="NZ_CP040908.1"/>
</dbReference>
<accession>A0A376G014</accession>
<dbReference type="KEGG" id="efal:FH779_14745"/>
<dbReference type="InterPro" id="IPR025234">
    <property type="entry name" value="YjzH-like"/>
</dbReference>
<protein>
    <submittedName>
        <fullName evidence="1">DUF4177 domain-containing protein</fullName>
    </submittedName>
</protein>
<dbReference type="STRING" id="343874.GCA_000805695_02985"/>
<proteinExistence type="predicted"/>
<organism evidence="2 3">
    <name type="scientific">Empedobacter falsenii</name>
    <dbReference type="NCBI Taxonomy" id="343874"/>
    <lineage>
        <taxon>Bacteria</taxon>
        <taxon>Pseudomonadati</taxon>
        <taxon>Bacteroidota</taxon>
        <taxon>Flavobacteriia</taxon>
        <taxon>Flavobacteriales</taxon>
        <taxon>Weeksellaceae</taxon>
        <taxon>Empedobacter</taxon>
    </lineage>
</organism>
<reference evidence="2 3" key="1">
    <citation type="submission" date="2018-06" db="EMBL/GenBank/DDBJ databases">
        <authorList>
            <consortium name="Pathogen Informatics"/>
            <person name="Doyle S."/>
        </authorList>
    </citation>
    <scope>NUCLEOTIDE SEQUENCE [LARGE SCALE GENOMIC DNA]</scope>
    <source>
        <strain evidence="2 3">NCTC13456</strain>
    </source>
</reference>
<dbReference type="GeneID" id="78402741"/>
<name>A0A376G014_9FLAO</name>
<evidence type="ECO:0000313" key="2">
    <source>
        <dbReference type="EMBL" id="STD52812.1"/>
    </source>
</evidence>
<evidence type="ECO:0000313" key="3">
    <source>
        <dbReference type="Proteomes" id="UP000254737"/>
    </source>
</evidence>
<evidence type="ECO:0000313" key="4">
    <source>
        <dbReference type="Proteomes" id="UP000510643"/>
    </source>
</evidence>
<gene>
    <name evidence="1" type="ORF">FH779_14745</name>
    <name evidence="2" type="ORF">NCTC13456_00018</name>
</gene>
<reference evidence="1 4" key="2">
    <citation type="submission" date="2019-06" db="EMBL/GenBank/DDBJ databases">
        <title>Emergence of pandrug resistant Empedobacter falsenii in China.</title>
        <authorList>
            <person name="Dong N."/>
            <person name="Chen S."/>
            <person name="Zhang R."/>
        </authorList>
    </citation>
    <scope>NUCLEOTIDE SEQUENCE [LARGE SCALE GENOMIC DNA]</scope>
    <source>
        <strain evidence="1 4">1681-1</strain>
    </source>
</reference>
<dbReference type="Proteomes" id="UP000510643">
    <property type="component" value="Chromosome"/>
</dbReference>
<sequence>MPKFEYKTIEIKAEQGIFKVSIDQEYLDKLLNQYGAEGWELTSSTPLSNNGITYRIYFTFKRQL</sequence>